<dbReference type="SMART" id="SM00829">
    <property type="entry name" value="PKS_ER"/>
    <property type="match status" value="1"/>
</dbReference>
<dbReference type="EMBL" id="SISG01000001">
    <property type="protein sequence ID" value="TBN58209.1"/>
    <property type="molecule type" value="Genomic_DNA"/>
</dbReference>
<dbReference type="InterPro" id="IPR013149">
    <property type="entry name" value="ADH-like_C"/>
</dbReference>
<dbReference type="Pfam" id="PF00107">
    <property type="entry name" value="ADH_zinc_N"/>
    <property type="match status" value="1"/>
</dbReference>
<dbReference type="AlphaFoldDB" id="A0A4V2JF60"/>
<dbReference type="Gene3D" id="3.40.50.720">
    <property type="entry name" value="NAD(P)-binding Rossmann-like Domain"/>
    <property type="match status" value="1"/>
</dbReference>
<evidence type="ECO:0000259" key="1">
    <source>
        <dbReference type="SMART" id="SM00829"/>
    </source>
</evidence>
<sequence>MFRALRVSQAADSPKPKVRVDLVDNFEDDALGGEDAGDVLVDVEYSSINFKDGLALTGRPGVIKAPNLIPGIDLVGTVTQPSGTWAVGDSVILNGFGIGETHHGGLGERARVKSEWLVRRPESISPARAAAIGTAGFTAMLSVLALERHGLTPDADKPVLVTGASGGVGSIAIALLAGLGHTVTASTGRAAEHDYLRGLGATAIIERAELGEEPGKPMQSQRWGAVIDSVGSTTLANALAQVHYGGVVAACGLAQGPDLRTTVMPFILRSVTLAGINSVQAPLALREDAWARLATDLDLDLLDSLTETASLGEATTVAERIMSGGVRGRTVIDVTR</sequence>
<comment type="caution">
    <text evidence="2">The sequence shown here is derived from an EMBL/GenBank/DDBJ whole genome shotgun (WGS) entry which is preliminary data.</text>
</comment>
<gene>
    <name evidence="2" type="ORF">EYE40_12860</name>
</gene>
<feature type="domain" description="Enoyl reductase (ER)" evidence="1">
    <location>
        <begin position="21"/>
        <end position="332"/>
    </location>
</feature>
<dbReference type="Proteomes" id="UP000294194">
    <property type="component" value="Unassembled WGS sequence"/>
</dbReference>
<name>A0A4V2JF60_9MICO</name>
<keyword evidence="3" id="KW-1185">Reference proteome</keyword>
<dbReference type="Pfam" id="PF08240">
    <property type="entry name" value="ADH_N"/>
    <property type="match status" value="1"/>
</dbReference>
<dbReference type="InterPro" id="IPR036291">
    <property type="entry name" value="NAD(P)-bd_dom_sf"/>
</dbReference>
<dbReference type="InterPro" id="IPR011032">
    <property type="entry name" value="GroES-like_sf"/>
</dbReference>
<dbReference type="InterPro" id="IPR051397">
    <property type="entry name" value="Zn-ADH-like_protein"/>
</dbReference>
<protein>
    <submittedName>
        <fullName evidence="2">Oxidoreductase</fullName>
    </submittedName>
</protein>
<evidence type="ECO:0000313" key="2">
    <source>
        <dbReference type="EMBL" id="TBN58209.1"/>
    </source>
</evidence>
<dbReference type="InterPro" id="IPR020843">
    <property type="entry name" value="ER"/>
</dbReference>
<organism evidence="2 3">
    <name type="scientific">Glaciihabitans arcticus</name>
    <dbReference type="NCBI Taxonomy" id="2668039"/>
    <lineage>
        <taxon>Bacteria</taxon>
        <taxon>Bacillati</taxon>
        <taxon>Actinomycetota</taxon>
        <taxon>Actinomycetes</taxon>
        <taxon>Micrococcales</taxon>
        <taxon>Microbacteriaceae</taxon>
        <taxon>Glaciihabitans</taxon>
    </lineage>
</organism>
<dbReference type="Gene3D" id="3.90.180.10">
    <property type="entry name" value="Medium-chain alcohol dehydrogenases, catalytic domain"/>
    <property type="match status" value="1"/>
</dbReference>
<dbReference type="InterPro" id="IPR014188">
    <property type="entry name" value="Acrylyl-CoA_reductase_AcuI"/>
</dbReference>
<dbReference type="CDD" id="cd08288">
    <property type="entry name" value="MDR_yhdh"/>
    <property type="match status" value="1"/>
</dbReference>
<dbReference type="PANTHER" id="PTHR43677:SF1">
    <property type="entry name" value="ACRYLYL-COA REDUCTASE ACUI-RELATED"/>
    <property type="match status" value="1"/>
</dbReference>
<dbReference type="NCBIfam" id="TIGR02823">
    <property type="entry name" value="oxido_YhdH"/>
    <property type="match status" value="1"/>
</dbReference>
<evidence type="ECO:0000313" key="3">
    <source>
        <dbReference type="Proteomes" id="UP000294194"/>
    </source>
</evidence>
<dbReference type="GO" id="GO:0043957">
    <property type="term" value="F:acryloyl-CoA reductase (NADPH) activity"/>
    <property type="evidence" value="ECO:0007669"/>
    <property type="project" value="TreeGrafter"/>
</dbReference>
<dbReference type="RefSeq" id="WP_130982316.1">
    <property type="nucleotide sequence ID" value="NZ_SISG01000001.1"/>
</dbReference>
<dbReference type="SUPFAM" id="SSF51735">
    <property type="entry name" value="NAD(P)-binding Rossmann-fold domains"/>
    <property type="match status" value="1"/>
</dbReference>
<dbReference type="InterPro" id="IPR013154">
    <property type="entry name" value="ADH-like_N"/>
</dbReference>
<reference evidence="3" key="1">
    <citation type="submission" date="2019-02" db="EMBL/GenBank/DDBJ databases">
        <title>Glaciihabitans arcticus sp. nov., a psychrotolerant bacterium isolated from polar soil.</title>
        <authorList>
            <person name="Dahal R.H."/>
        </authorList>
    </citation>
    <scope>NUCLEOTIDE SEQUENCE [LARGE SCALE GENOMIC DNA]</scope>
    <source>
        <strain evidence="3">RP-3-7</strain>
    </source>
</reference>
<accession>A0A4V2JF60</accession>
<proteinExistence type="predicted"/>
<dbReference type="SUPFAM" id="SSF50129">
    <property type="entry name" value="GroES-like"/>
    <property type="match status" value="1"/>
</dbReference>
<dbReference type="PANTHER" id="PTHR43677">
    <property type="entry name" value="SHORT-CHAIN DEHYDROGENASE/REDUCTASE"/>
    <property type="match status" value="1"/>
</dbReference>